<dbReference type="AlphaFoldDB" id="A0A8J5SU03"/>
<evidence type="ECO:0000313" key="2">
    <source>
        <dbReference type="EMBL" id="KAG8080038.1"/>
    </source>
</evidence>
<evidence type="ECO:0000256" key="1">
    <source>
        <dbReference type="SAM" id="MobiDB-lite"/>
    </source>
</evidence>
<reference evidence="2" key="1">
    <citation type="journal article" date="2021" name="bioRxiv">
        <title>Whole Genome Assembly and Annotation of Northern Wild Rice, Zizania palustris L., Supports a Whole Genome Duplication in the Zizania Genus.</title>
        <authorList>
            <person name="Haas M."/>
            <person name="Kono T."/>
            <person name="Macchietto M."/>
            <person name="Millas R."/>
            <person name="McGilp L."/>
            <person name="Shao M."/>
            <person name="Duquette J."/>
            <person name="Hirsch C.N."/>
            <person name="Kimball J."/>
        </authorList>
    </citation>
    <scope>NUCLEOTIDE SEQUENCE</scope>
    <source>
        <tissue evidence="2">Fresh leaf tissue</tissue>
    </source>
</reference>
<protein>
    <submittedName>
        <fullName evidence="2">Uncharacterized protein</fullName>
    </submittedName>
</protein>
<evidence type="ECO:0000313" key="3">
    <source>
        <dbReference type="Proteomes" id="UP000729402"/>
    </source>
</evidence>
<keyword evidence="3" id="KW-1185">Reference proteome</keyword>
<reference evidence="2" key="2">
    <citation type="submission" date="2021-02" db="EMBL/GenBank/DDBJ databases">
        <authorList>
            <person name="Kimball J.A."/>
            <person name="Haas M.W."/>
            <person name="Macchietto M."/>
            <person name="Kono T."/>
            <person name="Duquette J."/>
            <person name="Shao M."/>
        </authorList>
    </citation>
    <scope>NUCLEOTIDE SEQUENCE</scope>
    <source>
        <tissue evidence="2">Fresh leaf tissue</tissue>
    </source>
</reference>
<proteinExistence type="predicted"/>
<organism evidence="2 3">
    <name type="scientific">Zizania palustris</name>
    <name type="common">Northern wild rice</name>
    <dbReference type="NCBI Taxonomy" id="103762"/>
    <lineage>
        <taxon>Eukaryota</taxon>
        <taxon>Viridiplantae</taxon>
        <taxon>Streptophyta</taxon>
        <taxon>Embryophyta</taxon>
        <taxon>Tracheophyta</taxon>
        <taxon>Spermatophyta</taxon>
        <taxon>Magnoliopsida</taxon>
        <taxon>Liliopsida</taxon>
        <taxon>Poales</taxon>
        <taxon>Poaceae</taxon>
        <taxon>BOP clade</taxon>
        <taxon>Oryzoideae</taxon>
        <taxon>Oryzeae</taxon>
        <taxon>Zizaniinae</taxon>
        <taxon>Zizania</taxon>
    </lineage>
</organism>
<accession>A0A8J5SU03</accession>
<sequence>MWGSISCSGRRELARPRRCAVGRRGGEGSAGRRWPEGGINAIAGRVTRAGGHSQSQLSLPHFRFVDLSAAMSRSVRLGGGSN</sequence>
<feature type="region of interest" description="Disordered" evidence="1">
    <location>
        <begin position="1"/>
        <end position="36"/>
    </location>
</feature>
<dbReference type="EMBL" id="JAAALK010000282">
    <property type="protein sequence ID" value="KAG8080038.1"/>
    <property type="molecule type" value="Genomic_DNA"/>
</dbReference>
<dbReference type="Proteomes" id="UP000729402">
    <property type="component" value="Unassembled WGS sequence"/>
</dbReference>
<gene>
    <name evidence="2" type="ORF">GUJ93_ZPchr0007g5807</name>
</gene>
<name>A0A8J5SU03_ZIZPA</name>
<comment type="caution">
    <text evidence="2">The sequence shown here is derived from an EMBL/GenBank/DDBJ whole genome shotgun (WGS) entry which is preliminary data.</text>
</comment>